<dbReference type="InterPro" id="IPR053175">
    <property type="entry name" value="DHMBA_Reg_Transcription_Factor"/>
</dbReference>
<dbReference type="SUPFAM" id="SSF57701">
    <property type="entry name" value="Zn2/Cys6 DNA-binding domain"/>
    <property type="match status" value="1"/>
</dbReference>
<evidence type="ECO:0000313" key="5">
    <source>
        <dbReference type="Proteomes" id="UP000800039"/>
    </source>
</evidence>
<evidence type="ECO:0000259" key="3">
    <source>
        <dbReference type="PROSITE" id="PS50048"/>
    </source>
</evidence>
<keyword evidence="1" id="KW-0539">Nucleus</keyword>
<dbReference type="Proteomes" id="UP000800039">
    <property type="component" value="Unassembled WGS sequence"/>
</dbReference>
<feature type="region of interest" description="Disordered" evidence="2">
    <location>
        <begin position="451"/>
        <end position="481"/>
    </location>
</feature>
<protein>
    <recommendedName>
        <fullName evidence="3">Zn(2)-C6 fungal-type domain-containing protein</fullName>
    </recommendedName>
</protein>
<dbReference type="GeneID" id="63852225"/>
<dbReference type="PANTHER" id="PTHR38791">
    <property type="entry name" value="ZN(II)2CYS6 TRANSCRIPTION FACTOR (EUROFUNG)-RELATED-RELATED"/>
    <property type="match status" value="1"/>
</dbReference>
<name>A0A9P4L991_9PLEO</name>
<accession>A0A9P4L991</accession>
<reference evidence="4" key="1">
    <citation type="submission" date="2020-01" db="EMBL/GenBank/DDBJ databases">
        <authorList>
            <consortium name="DOE Joint Genome Institute"/>
            <person name="Haridas S."/>
            <person name="Albert R."/>
            <person name="Binder M."/>
            <person name="Bloem J."/>
            <person name="Labutti K."/>
            <person name="Salamov A."/>
            <person name="Andreopoulos B."/>
            <person name="Baker S.E."/>
            <person name="Barry K."/>
            <person name="Bills G."/>
            <person name="Bluhm B.H."/>
            <person name="Cannon C."/>
            <person name="Castanera R."/>
            <person name="Culley D.E."/>
            <person name="Daum C."/>
            <person name="Ezra D."/>
            <person name="Gonzalez J.B."/>
            <person name="Henrissat B."/>
            <person name="Kuo A."/>
            <person name="Liang C."/>
            <person name="Lipzen A."/>
            <person name="Lutzoni F."/>
            <person name="Magnuson J."/>
            <person name="Mondo S."/>
            <person name="Nolan M."/>
            <person name="Ohm R."/>
            <person name="Pangilinan J."/>
            <person name="Park H.-J."/>
            <person name="Ramirez L."/>
            <person name="Alfaro M."/>
            <person name="Sun H."/>
            <person name="Tritt A."/>
            <person name="Yoshinaga Y."/>
            <person name="Zwiers L.-H."/>
            <person name="Turgeon B.G."/>
            <person name="Goodwin S.B."/>
            <person name="Spatafora J.W."/>
            <person name="Crous P.W."/>
            <person name="Grigoriev I.V."/>
        </authorList>
    </citation>
    <scope>NUCLEOTIDE SEQUENCE</scope>
    <source>
        <strain evidence="4">CBS 394.84</strain>
    </source>
</reference>
<dbReference type="RefSeq" id="XP_040788736.1">
    <property type="nucleotide sequence ID" value="XM_040934974.1"/>
</dbReference>
<dbReference type="EMBL" id="ML976616">
    <property type="protein sequence ID" value="KAF1846173.1"/>
    <property type="molecule type" value="Genomic_DNA"/>
</dbReference>
<feature type="compositionally biased region" description="Low complexity" evidence="2">
    <location>
        <begin position="466"/>
        <end position="478"/>
    </location>
</feature>
<dbReference type="AlphaFoldDB" id="A0A9P4L991"/>
<sequence length="620" mass="68603">MVYRGRPSTGCKRCRERKVKCDEQAQGCLKCAERGFSCPGYDRTVDAFFRDETANVQAKAKKAKAKAIAARDARDARNSRVASLLVQTPQSPGMYIMPSLIDQGIAFFMSRYTLGVDQPPIHSKEYHEYLSTDGFHPLVATTMTALGLAGIANIHMDLGLQREATRWYLNAIKMANAAISSPKEVKADTTLAAVNLLSTFEATSNDSSLDAWSNHVDGAASLVKMRGMEQFSTPAGQRMYIHTVTLLTMNCMGKGVALPEYIREMNQEVWSHLDLKDPRNAFFFLHIKTIDLRARIINQQVIELADIIQSALKLDDIAISIFQDAGSDWEYEEVPCDVQWGIYGDCYHVYPTCAAAQTWNWVRYNRIYFHDIIRNSILAGIATSPPTLTASEYYEQLAKSTRTLYAMQSEILASMPQFMHDVPMFVPDRTNPNNSSLFPGSSTAITDAAKSDTPISSSFTPQETRSPSCNASSPSSLGGSRGFHENFRAESTLVPYDFIGNGATTERIPILRVSGGYSTVWALYVAGAMPIASPKSQDLVYTYLNRIAREFGLNQAKLLSKALQIKRHLDSSGVTPFEICQQYVPPDGGPDVPDHGTDSKVVEMPDVSKDSLYDSLDTPL</sequence>
<feature type="compositionally biased region" description="Basic and acidic residues" evidence="2">
    <location>
        <begin position="592"/>
        <end position="612"/>
    </location>
</feature>
<dbReference type="PANTHER" id="PTHR38791:SF1">
    <property type="entry name" value="TRANSCRIPTION FACTOR, PUTATIVE-RELATED"/>
    <property type="match status" value="1"/>
</dbReference>
<dbReference type="GO" id="GO:0000981">
    <property type="term" value="F:DNA-binding transcription factor activity, RNA polymerase II-specific"/>
    <property type="evidence" value="ECO:0007669"/>
    <property type="project" value="InterPro"/>
</dbReference>
<dbReference type="Gene3D" id="4.10.240.10">
    <property type="entry name" value="Zn(2)-C6 fungal-type DNA-binding domain"/>
    <property type="match status" value="1"/>
</dbReference>
<dbReference type="InterPro" id="IPR001138">
    <property type="entry name" value="Zn2Cys6_DnaBD"/>
</dbReference>
<organism evidence="4 5">
    <name type="scientific">Cucurbitaria berberidis CBS 394.84</name>
    <dbReference type="NCBI Taxonomy" id="1168544"/>
    <lineage>
        <taxon>Eukaryota</taxon>
        <taxon>Fungi</taxon>
        <taxon>Dikarya</taxon>
        <taxon>Ascomycota</taxon>
        <taxon>Pezizomycotina</taxon>
        <taxon>Dothideomycetes</taxon>
        <taxon>Pleosporomycetidae</taxon>
        <taxon>Pleosporales</taxon>
        <taxon>Pleosporineae</taxon>
        <taxon>Cucurbitariaceae</taxon>
        <taxon>Cucurbitaria</taxon>
    </lineage>
</organism>
<evidence type="ECO:0000256" key="1">
    <source>
        <dbReference type="ARBA" id="ARBA00023242"/>
    </source>
</evidence>
<dbReference type="GO" id="GO:0008270">
    <property type="term" value="F:zinc ion binding"/>
    <property type="evidence" value="ECO:0007669"/>
    <property type="project" value="InterPro"/>
</dbReference>
<gene>
    <name evidence="4" type="ORF">K460DRAFT_377454</name>
</gene>
<feature type="region of interest" description="Disordered" evidence="2">
    <location>
        <begin position="585"/>
        <end position="620"/>
    </location>
</feature>
<evidence type="ECO:0000256" key="2">
    <source>
        <dbReference type="SAM" id="MobiDB-lite"/>
    </source>
</evidence>
<dbReference type="InterPro" id="IPR036864">
    <property type="entry name" value="Zn2-C6_fun-type_DNA-bd_sf"/>
</dbReference>
<dbReference type="SMART" id="SM00066">
    <property type="entry name" value="GAL4"/>
    <property type="match status" value="1"/>
</dbReference>
<dbReference type="OrthoDB" id="2991872at2759"/>
<feature type="domain" description="Zn(2)-C6 fungal-type" evidence="3">
    <location>
        <begin position="10"/>
        <end position="38"/>
    </location>
</feature>
<evidence type="ECO:0000313" key="4">
    <source>
        <dbReference type="EMBL" id="KAF1846173.1"/>
    </source>
</evidence>
<keyword evidence="5" id="KW-1185">Reference proteome</keyword>
<dbReference type="PROSITE" id="PS00463">
    <property type="entry name" value="ZN2_CY6_FUNGAL_1"/>
    <property type="match status" value="1"/>
</dbReference>
<dbReference type="CDD" id="cd00067">
    <property type="entry name" value="GAL4"/>
    <property type="match status" value="1"/>
</dbReference>
<dbReference type="PROSITE" id="PS50048">
    <property type="entry name" value="ZN2_CY6_FUNGAL_2"/>
    <property type="match status" value="1"/>
</dbReference>
<proteinExistence type="predicted"/>
<feature type="compositionally biased region" description="Polar residues" evidence="2">
    <location>
        <begin position="453"/>
        <end position="465"/>
    </location>
</feature>
<comment type="caution">
    <text evidence="4">The sequence shown here is derived from an EMBL/GenBank/DDBJ whole genome shotgun (WGS) entry which is preliminary data.</text>
</comment>
<dbReference type="Pfam" id="PF00172">
    <property type="entry name" value="Zn_clus"/>
    <property type="match status" value="1"/>
</dbReference>